<dbReference type="eggNOG" id="COG0140">
    <property type="taxonomic scope" value="Bacteria"/>
</dbReference>
<comment type="caution">
    <text evidence="11">The sequence shown here is derived from an EMBL/GenBank/DDBJ whole genome shotgun (WGS) entry which is preliminary data.</text>
</comment>
<evidence type="ECO:0000313" key="12">
    <source>
        <dbReference type="Proteomes" id="UP000010420"/>
    </source>
</evidence>
<evidence type="ECO:0000256" key="2">
    <source>
        <dbReference type="ARBA" id="ARBA00004496"/>
    </source>
</evidence>
<keyword evidence="8 10" id="KW-0067">ATP-binding</keyword>
<keyword evidence="4 10" id="KW-0963">Cytoplasm</keyword>
<comment type="catalytic activity">
    <reaction evidence="1 10">
        <text>1-(5-phospho-beta-D-ribosyl)-ATP + H2O = 1-(5-phospho-beta-D-ribosyl)-5'-AMP + diphosphate + H(+)</text>
        <dbReference type="Rhea" id="RHEA:22828"/>
        <dbReference type="ChEBI" id="CHEBI:15377"/>
        <dbReference type="ChEBI" id="CHEBI:15378"/>
        <dbReference type="ChEBI" id="CHEBI:33019"/>
        <dbReference type="ChEBI" id="CHEBI:59457"/>
        <dbReference type="ChEBI" id="CHEBI:73183"/>
        <dbReference type="EC" id="3.6.1.31"/>
    </reaction>
</comment>
<comment type="pathway">
    <text evidence="3 10">Amino-acid biosynthesis; L-histidine biosynthesis; L-histidine from 5-phospho-alpha-D-ribose 1-diphosphate: step 2/9.</text>
</comment>
<dbReference type="PATRIC" id="fig|545697.3.peg.2531"/>
<keyword evidence="9 10" id="KW-0368">Histidine biosynthesis</keyword>
<dbReference type="HOGENOM" id="CLU_123337_0_0_9"/>
<evidence type="ECO:0000256" key="9">
    <source>
        <dbReference type="ARBA" id="ARBA00023102"/>
    </source>
</evidence>
<dbReference type="NCBIfam" id="TIGR03188">
    <property type="entry name" value="histidine_hisI"/>
    <property type="match status" value="1"/>
</dbReference>
<organism evidence="11 12">
    <name type="scientific">Clostridium celatum DSM 1785</name>
    <dbReference type="NCBI Taxonomy" id="545697"/>
    <lineage>
        <taxon>Bacteria</taxon>
        <taxon>Bacillati</taxon>
        <taxon>Bacillota</taxon>
        <taxon>Clostridia</taxon>
        <taxon>Eubacteriales</taxon>
        <taxon>Clostridiaceae</taxon>
        <taxon>Clostridium</taxon>
    </lineage>
</organism>
<name>L1QAV5_9CLOT</name>
<dbReference type="EMBL" id="AMEZ01000075">
    <property type="protein sequence ID" value="EKY25104.1"/>
    <property type="molecule type" value="Genomic_DNA"/>
</dbReference>
<comment type="similarity">
    <text evidence="10">Belongs to the PRA-PH family.</text>
</comment>
<dbReference type="InterPro" id="IPR021130">
    <property type="entry name" value="PRib-ATP_PPHydrolase-like"/>
</dbReference>
<dbReference type="PANTHER" id="PTHR42945">
    <property type="entry name" value="HISTIDINE BIOSYNTHESIS BIFUNCTIONAL PROTEIN"/>
    <property type="match status" value="1"/>
</dbReference>
<evidence type="ECO:0000256" key="4">
    <source>
        <dbReference type="ARBA" id="ARBA00022490"/>
    </source>
</evidence>
<evidence type="ECO:0000256" key="1">
    <source>
        <dbReference type="ARBA" id="ARBA00001460"/>
    </source>
</evidence>
<dbReference type="Gene3D" id="1.10.287.1080">
    <property type="entry name" value="MazG-like"/>
    <property type="match status" value="1"/>
</dbReference>
<evidence type="ECO:0000313" key="11">
    <source>
        <dbReference type="EMBL" id="EKY25104.1"/>
    </source>
</evidence>
<evidence type="ECO:0000256" key="10">
    <source>
        <dbReference type="HAMAP-Rule" id="MF_01020"/>
    </source>
</evidence>
<dbReference type="PANTHER" id="PTHR42945:SF9">
    <property type="entry name" value="HISTIDINE BIOSYNTHESIS BIFUNCTIONAL PROTEIN HISIE"/>
    <property type="match status" value="1"/>
</dbReference>
<dbReference type="GO" id="GO:0005737">
    <property type="term" value="C:cytoplasm"/>
    <property type="evidence" value="ECO:0007669"/>
    <property type="project" value="UniProtKB-SubCell"/>
</dbReference>
<evidence type="ECO:0000256" key="5">
    <source>
        <dbReference type="ARBA" id="ARBA00022605"/>
    </source>
</evidence>
<evidence type="ECO:0000256" key="3">
    <source>
        <dbReference type="ARBA" id="ARBA00005204"/>
    </source>
</evidence>
<dbReference type="InterPro" id="IPR008179">
    <property type="entry name" value="HisE"/>
</dbReference>
<dbReference type="CDD" id="cd11534">
    <property type="entry name" value="NTP-PPase_HisIE_like"/>
    <property type="match status" value="1"/>
</dbReference>
<evidence type="ECO:0000256" key="8">
    <source>
        <dbReference type="ARBA" id="ARBA00022840"/>
    </source>
</evidence>
<reference evidence="11 12" key="1">
    <citation type="submission" date="2012-05" db="EMBL/GenBank/DDBJ databases">
        <authorList>
            <person name="Weinstock G."/>
            <person name="Sodergren E."/>
            <person name="Lobos E.A."/>
            <person name="Fulton L."/>
            <person name="Fulton R."/>
            <person name="Courtney L."/>
            <person name="Fronick C."/>
            <person name="O'Laughlin M."/>
            <person name="Godfrey J."/>
            <person name="Wilson R.M."/>
            <person name="Miner T."/>
            <person name="Farmer C."/>
            <person name="Delehaunty K."/>
            <person name="Cordes M."/>
            <person name="Minx P."/>
            <person name="Tomlinson C."/>
            <person name="Chen J."/>
            <person name="Wollam A."/>
            <person name="Pepin K.H."/>
            <person name="Bhonagiri V."/>
            <person name="Zhang X."/>
            <person name="Suruliraj S."/>
            <person name="Warren W."/>
            <person name="Mitreva M."/>
            <person name="Mardis E.R."/>
            <person name="Wilson R.K."/>
        </authorList>
    </citation>
    <scope>NUCLEOTIDE SEQUENCE [LARGE SCALE GENOMIC DNA]</scope>
    <source>
        <strain evidence="11 12">DSM 1785</strain>
    </source>
</reference>
<dbReference type="GO" id="GO:0004636">
    <property type="term" value="F:phosphoribosyl-ATP diphosphatase activity"/>
    <property type="evidence" value="ECO:0007669"/>
    <property type="project" value="UniProtKB-UniRule"/>
</dbReference>
<evidence type="ECO:0000256" key="6">
    <source>
        <dbReference type="ARBA" id="ARBA00022741"/>
    </source>
</evidence>
<sequence>MKKVVFLGGLSKVIFDDLYKVIKDREINGKDKSYTKYLLDTGTDKILKKVGEECTEVIIAAKENNKDEIVNEICDLAYHLLVLMVNKKIDIEDINNELVKRRDKINNFKGERKNIDIL</sequence>
<evidence type="ECO:0000256" key="7">
    <source>
        <dbReference type="ARBA" id="ARBA00022801"/>
    </source>
</evidence>
<dbReference type="Pfam" id="PF01503">
    <property type="entry name" value="PRA-PH"/>
    <property type="match status" value="1"/>
</dbReference>
<keyword evidence="12" id="KW-1185">Reference proteome</keyword>
<gene>
    <name evidence="10" type="primary">hisE</name>
    <name evidence="11" type="ORF">HMPREF0216_02572</name>
</gene>
<dbReference type="STRING" id="545697.HMPREF0216_02572"/>
<protein>
    <recommendedName>
        <fullName evidence="10">Phosphoribosyl-ATP pyrophosphatase</fullName>
        <shortName evidence="10">PRA-PH</shortName>
        <ecNumber evidence="10">3.6.1.31</ecNumber>
    </recommendedName>
</protein>
<dbReference type="HAMAP" id="MF_01020">
    <property type="entry name" value="HisE"/>
    <property type="match status" value="1"/>
</dbReference>
<keyword evidence="7 10" id="KW-0378">Hydrolase</keyword>
<dbReference type="UniPathway" id="UPA00031">
    <property type="reaction ID" value="UER00007"/>
</dbReference>
<keyword evidence="6 10" id="KW-0547">Nucleotide-binding</keyword>
<proteinExistence type="inferred from homology"/>
<dbReference type="Proteomes" id="UP000010420">
    <property type="component" value="Unassembled WGS sequence"/>
</dbReference>
<comment type="subcellular location">
    <subcellularLocation>
        <location evidence="2 10">Cytoplasm</location>
    </subcellularLocation>
</comment>
<dbReference type="GO" id="GO:0005524">
    <property type="term" value="F:ATP binding"/>
    <property type="evidence" value="ECO:0007669"/>
    <property type="project" value="UniProtKB-KW"/>
</dbReference>
<accession>L1QAV5</accession>
<keyword evidence="5 10" id="KW-0028">Amino-acid biosynthesis</keyword>
<dbReference type="EC" id="3.6.1.31" evidence="10"/>
<dbReference type="SUPFAM" id="SSF101386">
    <property type="entry name" value="all-alpha NTP pyrophosphatases"/>
    <property type="match status" value="1"/>
</dbReference>
<dbReference type="AlphaFoldDB" id="L1QAV5"/>
<dbReference type="GO" id="GO:0000105">
    <property type="term" value="P:L-histidine biosynthetic process"/>
    <property type="evidence" value="ECO:0007669"/>
    <property type="project" value="UniProtKB-UniRule"/>
</dbReference>